<reference evidence="3" key="1">
    <citation type="journal article" date="2019" name="Int. J. Syst. Evol. Microbiol.">
        <title>The Global Catalogue of Microorganisms (GCM) 10K type strain sequencing project: providing services to taxonomists for standard genome sequencing and annotation.</title>
        <authorList>
            <consortium name="The Broad Institute Genomics Platform"/>
            <consortium name="The Broad Institute Genome Sequencing Center for Infectious Disease"/>
            <person name="Wu L."/>
            <person name="Ma J."/>
        </authorList>
    </citation>
    <scope>NUCLEOTIDE SEQUENCE [LARGE SCALE GENOMIC DNA]</scope>
    <source>
        <strain evidence="3">CCUG 30340</strain>
    </source>
</reference>
<evidence type="ECO:0000313" key="2">
    <source>
        <dbReference type="EMBL" id="MFC4820778.1"/>
    </source>
</evidence>
<dbReference type="NCBIfam" id="TIGR01444">
    <property type="entry name" value="fkbM_fam"/>
    <property type="match status" value="1"/>
</dbReference>
<organism evidence="2 3">
    <name type="scientific">Dokdonella ginsengisoli</name>
    <dbReference type="NCBI Taxonomy" id="363846"/>
    <lineage>
        <taxon>Bacteria</taxon>
        <taxon>Pseudomonadati</taxon>
        <taxon>Pseudomonadota</taxon>
        <taxon>Gammaproteobacteria</taxon>
        <taxon>Lysobacterales</taxon>
        <taxon>Rhodanobacteraceae</taxon>
        <taxon>Dokdonella</taxon>
    </lineage>
</organism>
<dbReference type="Pfam" id="PF05050">
    <property type="entry name" value="Methyltransf_21"/>
    <property type="match status" value="1"/>
</dbReference>
<keyword evidence="2" id="KW-0489">Methyltransferase</keyword>
<dbReference type="InterPro" id="IPR006342">
    <property type="entry name" value="FkbM_mtfrase"/>
</dbReference>
<dbReference type="Proteomes" id="UP001595886">
    <property type="component" value="Unassembled WGS sequence"/>
</dbReference>
<feature type="domain" description="Methyltransferase FkbM" evidence="1">
    <location>
        <begin position="114"/>
        <end position="252"/>
    </location>
</feature>
<gene>
    <name evidence="2" type="ORF">ACFO6Q_10610</name>
</gene>
<dbReference type="PANTHER" id="PTHR34203">
    <property type="entry name" value="METHYLTRANSFERASE, FKBM FAMILY PROTEIN"/>
    <property type="match status" value="1"/>
</dbReference>
<proteinExistence type="predicted"/>
<dbReference type="EMBL" id="JBHSHD010000008">
    <property type="protein sequence ID" value="MFC4820778.1"/>
    <property type="molecule type" value="Genomic_DNA"/>
</dbReference>
<protein>
    <submittedName>
        <fullName evidence="2">FkbM family methyltransferase</fullName>
    </submittedName>
</protein>
<evidence type="ECO:0000313" key="3">
    <source>
        <dbReference type="Proteomes" id="UP001595886"/>
    </source>
</evidence>
<sequence>MSGLKATPEDVRHAYRLLLGREPDAGGFDTYCQLIATQSVSAPDVAAILQSSDEYKTRHMAEPALIEAEFEGLKLYPWRGDNLIGAPVQASGSYEPHVLPAFVDCVPVGGTVLDVGANIGIFTLSAARKVGAKGRVFAIEPIARNVQSLCAGIHGNGFHHVSVFPVAASASAGVVPMLRNANSSNGIVDTHISASMADAFAPTQPVHALLQGVERLDVIKIDIEGHEPLAWPGIEPLVRKHRPVIFTEFNPVAIRNHSRVDPETYLEQLFECAAKVESIEFDGERKVCGTIAEVMDRWRAANRRAGTDGTCHIDLVIFARGGVEDSRQV</sequence>
<dbReference type="RefSeq" id="WP_380020789.1">
    <property type="nucleotide sequence ID" value="NZ_JBHSHD010000008.1"/>
</dbReference>
<dbReference type="InterPro" id="IPR052514">
    <property type="entry name" value="SAM-dependent_MTase"/>
</dbReference>
<dbReference type="InterPro" id="IPR029063">
    <property type="entry name" value="SAM-dependent_MTases_sf"/>
</dbReference>
<evidence type="ECO:0000259" key="1">
    <source>
        <dbReference type="Pfam" id="PF05050"/>
    </source>
</evidence>
<accession>A0ABV9QTS9</accession>
<keyword evidence="3" id="KW-1185">Reference proteome</keyword>
<name>A0ABV9QTS9_9GAMM</name>
<dbReference type="SUPFAM" id="SSF53335">
    <property type="entry name" value="S-adenosyl-L-methionine-dependent methyltransferases"/>
    <property type="match status" value="1"/>
</dbReference>
<dbReference type="PANTHER" id="PTHR34203:SF15">
    <property type="entry name" value="SLL1173 PROTEIN"/>
    <property type="match status" value="1"/>
</dbReference>
<keyword evidence="2" id="KW-0808">Transferase</keyword>
<comment type="caution">
    <text evidence="2">The sequence shown here is derived from an EMBL/GenBank/DDBJ whole genome shotgun (WGS) entry which is preliminary data.</text>
</comment>
<dbReference type="Gene3D" id="3.40.50.150">
    <property type="entry name" value="Vaccinia Virus protein VP39"/>
    <property type="match status" value="1"/>
</dbReference>
<dbReference type="GO" id="GO:0008168">
    <property type="term" value="F:methyltransferase activity"/>
    <property type="evidence" value="ECO:0007669"/>
    <property type="project" value="UniProtKB-KW"/>
</dbReference>
<dbReference type="GO" id="GO:0032259">
    <property type="term" value="P:methylation"/>
    <property type="evidence" value="ECO:0007669"/>
    <property type="project" value="UniProtKB-KW"/>
</dbReference>